<organism evidence="1">
    <name type="scientific">marine sediment metagenome</name>
    <dbReference type="NCBI Taxonomy" id="412755"/>
    <lineage>
        <taxon>unclassified sequences</taxon>
        <taxon>metagenomes</taxon>
        <taxon>ecological metagenomes</taxon>
    </lineage>
</organism>
<evidence type="ECO:0000313" key="1">
    <source>
        <dbReference type="EMBL" id="GAH54359.1"/>
    </source>
</evidence>
<feature type="non-terminal residue" evidence="1">
    <location>
        <position position="1"/>
    </location>
</feature>
<dbReference type="AlphaFoldDB" id="X1HKI8"/>
<proteinExistence type="predicted"/>
<dbReference type="Pfam" id="PF11369">
    <property type="entry name" value="DUF3160"/>
    <property type="match status" value="1"/>
</dbReference>
<dbReference type="InterPro" id="IPR022601">
    <property type="entry name" value="DUF3160"/>
</dbReference>
<sequence>QKTINPAYKVGYGLNDLVNKEIKNIESHKGLRFRELLTYVKNPSLGQNPYAYEDYSQYVPRGHYTRNEKFKKYFKTMMWYGRIDFKLKPGTKEPAITHGKKMTLQAILMTDAFLKDKEAFKLWKKIYEPTVYFVGKTDDLYVDDYLKLVKEIFPSPGTVDKYVDQSKLSQFIEEAAKLRPPKILSGAAFVEEGEFAVSTKGFRFMGQRFIPDSYMFQELVYGIKDRKEILKYKGEEKPFTMEVIPNVGPARAFPRGLDILAVLGSKRALEILEKEGDTEYT</sequence>
<protein>
    <submittedName>
        <fullName evidence="1">Uncharacterized protein</fullName>
    </submittedName>
</protein>
<dbReference type="EMBL" id="BARU01022227">
    <property type="protein sequence ID" value="GAH54359.1"/>
    <property type="molecule type" value="Genomic_DNA"/>
</dbReference>
<reference evidence="1" key="1">
    <citation type="journal article" date="2014" name="Front. Microbiol.">
        <title>High frequency of phylogenetically diverse reductive dehalogenase-homologous genes in deep subseafloor sedimentary metagenomes.</title>
        <authorList>
            <person name="Kawai M."/>
            <person name="Futagami T."/>
            <person name="Toyoda A."/>
            <person name="Takaki Y."/>
            <person name="Nishi S."/>
            <person name="Hori S."/>
            <person name="Arai W."/>
            <person name="Tsubouchi T."/>
            <person name="Morono Y."/>
            <person name="Uchiyama I."/>
            <person name="Ito T."/>
            <person name="Fujiyama A."/>
            <person name="Inagaki F."/>
            <person name="Takami H."/>
        </authorList>
    </citation>
    <scope>NUCLEOTIDE SEQUENCE</scope>
    <source>
        <strain evidence="1">Expedition CK06-06</strain>
    </source>
</reference>
<dbReference type="SMART" id="SM01325">
    <property type="entry name" value="DUF3160"/>
    <property type="match status" value="1"/>
</dbReference>
<comment type="caution">
    <text evidence="1">The sequence shown here is derived from an EMBL/GenBank/DDBJ whole genome shotgun (WGS) entry which is preliminary data.</text>
</comment>
<accession>X1HKI8</accession>
<feature type="non-terminal residue" evidence="1">
    <location>
        <position position="281"/>
    </location>
</feature>
<name>X1HKI8_9ZZZZ</name>
<gene>
    <name evidence="1" type="ORF">S03H2_36236</name>
</gene>